<dbReference type="RefSeq" id="WP_008489685.1">
    <property type="nucleotide sequence ID" value="NZ_AMRG01000016.1"/>
</dbReference>
<dbReference type="AlphaFoldDB" id="K2K2C2"/>
<evidence type="ECO:0000256" key="3">
    <source>
        <dbReference type="ARBA" id="ARBA00022490"/>
    </source>
</evidence>
<keyword evidence="8" id="KW-1185">Reference proteome</keyword>
<comment type="similarity">
    <text evidence="2 6">Belongs to the FliS family.</text>
</comment>
<keyword evidence="7" id="KW-0966">Cell projection</keyword>
<organism evidence="7 8">
    <name type="scientific">Idiomarina xiamenensis 10-D-4</name>
    <dbReference type="NCBI Taxonomy" id="740709"/>
    <lineage>
        <taxon>Bacteria</taxon>
        <taxon>Pseudomonadati</taxon>
        <taxon>Pseudomonadota</taxon>
        <taxon>Gammaproteobacteria</taxon>
        <taxon>Alteromonadales</taxon>
        <taxon>Idiomarinaceae</taxon>
        <taxon>Idiomarina</taxon>
    </lineage>
</organism>
<dbReference type="PIRSF" id="PIRSF039090">
    <property type="entry name" value="Flis"/>
    <property type="match status" value="1"/>
</dbReference>
<evidence type="ECO:0000313" key="7">
    <source>
        <dbReference type="EMBL" id="EKE80847.1"/>
    </source>
</evidence>
<dbReference type="PANTHER" id="PTHR34773:SF1">
    <property type="entry name" value="FLAGELLAR SECRETION CHAPERONE FLIS"/>
    <property type="match status" value="1"/>
</dbReference>
<gene>
    <name evidence="7" type="ORF">A10D4_11554</name>
</gene>
<keyword evidence="4 6" id="KW-1005">Bacterial flagellum biogenesis</keyword>
<name>K2K2C2_9GAMM</name>
<dbReference type="CDD" id="cd16098">
    <property type="entry name" value="FliS"/>
    <property type="match status" value="1"/>
</dbReference>
<accession>K2K2C2</accession>
<protein>
    <recommendedName>
        <fullName evidence="6">Flagellar secretion chaperone FliS</fullName>
    </recommendedName>
</protein>
<keyword evidence="7" id="KW-0969">Cilium</keyword>
<evidence type="ECO:0000256" key="1">
    <source>
        <dbReference type="ARBA" id="ARBA00004514"/>
    </source>
</evidence>
<dbReference type="InterPro" id="IPR036584">
    <property type="entry name" value="FliS_sf"/>
</dbReference>
<keyword evidence="3 6" id="KW-0963">Cytoplasm</keyword>
<dbReference type="eggNOG" id="COG1516">
    <property type="taxonomic scope" value="Bacteria"/>
</dbReference>
<dbReference type="Pfam" id="PF02561">
    <property type="entry name" value="FliS"/>
    <property type="match status" value="1"/>
</dbReference>
<reference evidence="7 8" key="1">
    <citation type="journal article" date="2012" name="J. Bacteriol.">
        <title>Genome Sequence of Idiomarina xiamenensis Type Strain 10-D-4.</title>
        <authorList>
            <person name="Lai Q."/>
            <person name="Wang L."/>
            <person name="Wang W."/>
            <person name="Shao Z."/>
        </authorList>
    </citation>
    <scope>NUCLEOTIDE SEQUENCE [LARGE SCALE GENOMIC DNA]</scope>
    <source>
        <strain evidence="7 8">10-D-4</strain>
    </source>
</reference>
<evidence type="ECO:0000256" key="2">
    <source>
        <dbReference type="ARBA" id="ARBA00008787"/>
    </source>
</evidence>
<dbReference type="SUPFAM" id="SSF101116">
    <property type="entry name" value="Flagellar export chaperone FliS"/>
    <property type="match status" value="1"/>
</dbReference>
<dbReference type="GO" id="GO:0071973">
    <property type="term" value="P:bacterial-type flagellum-dependent cell motility"/>
    <property type="evidence" value="ECO:0007669"/>
    <property type="project" value="TreeGrafter"/>
</dbReference>
<dbReference type="PANTHER" id="PTHR34773">
    <property type="entry name" value="FLAGELLAR SECRETION CHAPERONE FLIS"/>
    <property type="match status" value="1"/>
</dbReference>
<sequence length="142" mass="15878">MYNNKLKGYTQDSLRSRVAGADPYQLVQLLMAGALENMSYAKGAIQRKDLEKKSVHLSKASAIIESLRSSLNMEVGGEVSENLDNLYLYMYDRLTEASLKNDVEIIDEVAKLLKQIKSAWDAIPMTEREVAMTQMQQQASGA</sequence>
<evidence type="ECO:0000256" key="5">
    <source>
        <dbReference type="ARBA" id="ARBA00023186"/>
    </source>
</evidence>
<keyword evidence="7" id="KW-0282">Flagellum</keyword>
<proteinExistence type="inferred from homology"/>
<comment type="subcellular location">
    <subcellularLocation>
        <location evidence="1 6">Cytoplasm</location>
        <location evidence="1 6">Cytosol</location>
    </subcellularLocation>
</comment>
<dbReference type="GO" id="GO:0044780">
    <property type="term" value="P:bacterial-type flagellum assembly"/>
    <property type="evidence" value="ECO:0007669"/>
    <property type="project" value="InterPro"/>
</dbReference>
<dbReference type="OrthoDB" id="9792010at2"/>
<dbReference type="STRING" id="740709.A10D4_11554"/>
<evidence type="ECO:0000313" key="8">
    <source>
        <dbReference type="Proteomes" id="UP000014115"/>
    </source>
</evidence>
<dbReference type="GO" id="GO:0005829">
    <property type="term" value="C:cytosol"/>
    <property type="evidence" value="ECO:0007669"/>
    <property type="project" value="UniProtKB-SubCell"/>
</dbReference>
<dbReference type="NCBIfam" id="TIGR00208">
    <property type="entry name" value="fliS"/>
    <property type="match status" value="1"/>
</dbReference>
<evidence type="ECO:0000256" key="6">
    <source>
        <dbReference type="PIRNR" id="PIRNR039090"/>
    </source>
</evidence>
<dbReference type="Proteomes" id="UP000014115">
    <property type="component" value="Unassembled WGS sequence"/>
</dbReference>
<comment type="caution">
    <text evidence="7">The sequence shown here is derived from an EMBL/GenBank/DDBJ whole genome shotgun (WGS) entry which is preliminary data.</text>
</comment>
<dbReference type="Gene3D" id="1.20.120.340">
    <property type="entry name" value="Flagellar protein FliS"/>
    <property type="match status" value="1"/>
</dbReference>
<dbReference type="EMBL" id="AMRG01000016">
    <property type="protein sequence ID" value="EKE80847.1"/>
    <property type="molecule type" value="Genomic_DNA"/>
</dbReference>
<evidence type="ECO:0000256" key="4">
    <source>
        <dbReference type="ARBA" id="ARBA00022795"/>
    </source>
</evidence>
<dbReference type="InterPro" id="IPR003713">
    <property type="entry name" value="FliS"/>
</dbReference>
<dbReference type="PATRIC" id="fig|740709.3.peg.2335"/>
<keyword evidence="5" id="KW-0143">Chaperone</keyword>